<reference evidence="2 3" key="1">
    <citation type="journal article" date="2012" name="Nat. Biotechnol.">
        <title>Draft genome sequence of pigeonpea (Cajanus cajan), an orphan legume crop of resource-poor farmers.</title>
        <authorList>
            <person name="Varshney R.K."/>
            <person name="Chen W."/>
            <person name="Li Y."/>
            <person name="Bharti A.K."/>
            <person name="Saxena R.K."/>
            <person name="Schlueter J.A."/>
            <person name="Donoghue M.T."/>
            <person name="Azam S."/>
            <person name="Fan G."/>
            <person name="Whaley A.M."/>
            <person name="Farmer A.D."/>
            <person name="Sheridan J."/>
            <person name="Iwata A."/>
            <person name="Tuteja R."/>
            <person name="Penmetsa R.V."/>
            <person name="Wu W."/>
            <person name="Upadhyaya H.D."/>
            <person name="Yang S.P."/>
            <person name="Shah T."/>
            <person name="Saxena K.B."/>
            <person name="Michael T."/>
            <person name="McCombie W.R."/>
            <person name="Yang B."/>
            <person name="Zhang G."/>
            <person name="Yang H."/>
            <person name="Wang J."/>
            <person name="Spillane C."/>
            <person name="Cook D.R."/>
            <person name="May G.D."/>
            <person name="Xu X."/>
            <person name="Jackson S.A."/>
        </authorList>
    </citation>
    <scope>NUCLEOTIDE SEQUENCE [LARGE SCALE GENOMIC DNA]</scope>
    <source>
        <strain evidence="3">cv. Asha</strain>
    </source>
</reference>
<sequence>MSIEEVRSVVFFMSPYKMSSPDGFQPIFYKTYWEIVGQKVCDLLRTTFTTSTFPRQLAETLIVDIPKVDKLTSMKEFRPISLCNVLFKIISKILVHRLRPHMDSIIGKVGSLLFKINFEKAYDKVNWDFLHLTLMEFGFPSSTIDLIMNCTCSTSLALKSNNEILEGFQPNRGLKVWKSIKVSQGGPEISHLFFANNCLLFTKATCGQVKLVKEVLDIFCKASGLKVNIQKSRFFTSICNNDFSHILDIINGKLTGWKSNTLNRAGRVTLAKVVLSSILTYTM</sequence>
<dbReference type="InterPro" id="IPR052343">
    <property type="entry name" value="Retrotransposon-Effector_Assoc"/>
</dbReference>
<gene>
    <name evidence="2" type="ORF">KK1_007567</name>
</gene>
<name>A0A151U6F9_CAJCA</name>
<dbReference type="PANTHER" id="PTHR46890">
    <property type="entry name" value="NON-LTR RETROLELEMENT REVERSE TRANSCRIPTASE-LIKE PROTEIN-RELATED"/>
    <property type="match status" value="1"/>
</dbReference>
<protein>
    <submittedName>
        <fullName evidence="2">Retrovirus-related Pol polyprotein LINE-1</fullName>
    </submittedName>
</protein>
<dbReference type="Proteomes" id="UP000075243">
    <property type="component" value="Chromosome 2"/>
</dbReference>
<feature type="domain" description="Reverse transcriptase" evidence="1">
    <location>
        <begin position="65"/>
        <end position="236"/>
    </location>
</feature>
<dbReference type="OMA" id="LFFANNC"/>
<dbReference type="EMBL" id="CM003604">
    <property type="protein sequence ID" value="KYP74874.1"/>
    <property type="molecule type" value="Genomic_DNA"/>
</dbReference>
<dbReference type="PANTHER" id="PTHR46890:SF48">
    <property type="entry name" value="RNA-DIRECTED DNA POLYMERASE"/>
    <property type="match status" value="1"/>
</dbReference>
<evidence type="ECO:0000313" key="3">
    <source>
        <dbReference type="Proteomes" id="UP000075243"/>
    </source>
</evidence>
<dbReference type="InterPro" id="IPR000477">
    <property type="entry name" value="RT_dom"/>
</dbReference>
<keyword evidence="3" id="KW-1185">Reference proteome</keyword>
<dbReference type="Pfam" id="PF00078">
    <property type="entry name" value="RVT_1"/>
    <property type="match status" value="1"/>
</dbReference>
<evidence type="ECO:0000259" key="1">
    <source>
        <dbReference type="Pfam" id="PF00078"/>
    </source>
</evidence>
<evidence type="ECO:0000313" key="2">
    <source>
        <dbReference type="EMBL" id="KYP74874.1"/>
    </source>
</evidence>
<dbReference type="STRING" id="3821.A0A151U6F9"/>
<proteinExistence type="predicted"/>
<organism evidence="2 3">
    <name type="scientific">Cajanus cajan</name>
    <name type="common">Pigeon pea</name>
    <name type="synonym">Cajanus indicus</name>
    <dbReference type="NCBI Taxonomy" id="3821"/>
    <lineage>
        <taxon>Eukaryota</taxon>
        <taxon>Viridiplantae</taxon>
        <taxon>Streptophyta</taxon>
        <taxon>Embryophyta</taxon>
        <taxon>Tracheophyta</taxon>
        <taxon>Spermatophyta</taxon>
        <taxon>Magnoliopsida</taxon>
        <taxon>eudicotyledons</taxon>
        <taxon>Gunneridae</taxon>
        <taxon>Pentapetalae</taxon>
        <taxon>rosids</taxon>
        <taxon>fabids</taxon>
        <taxon>Fabales</taxon>
        <taxon>Fabaceae</taxon>
        <taxon>Papilionoideae</taxon>
        <taxon>50 kb inversion clade</taxon>
        <taxon>NPAAA clade</taxon>
        <taxon>indigoferoid/millettioid clade</taxon>
        <taxon>Phaseoleae</taxon>
        <taxon>Cajanus</taxon>
    </lineage>
</organism>
<dbReference type="AlphaFoldDB" id="A0A151U6F9"/>
<dbReference type="Gramene" id="C.cajan_07364.t">
    <property type="protein sequence ID" value="C.cajan_07364.t"/>
    <property type="gene ID" value="C.cajan_07364"/>
</dbReference>
<accession>A0A151U6F9</accession>